<evidence type="ECO:0000313" key="1">
    <source>
        <dbReference type="EMBL" id="KAG2402091.1"/>
    </source>
</evidence>
<evidence type="ECO:0000313" key="2">
    <source>
        <dbReference type="Proteomes" id="UP000743370"/>
    </source>
</evidence>
<dbReference type="AlphaFoldDB" id="A0A8T0KRM0"/>
<dbReference type="EMBL" id="JABFOF010000003">
    <property type="protein sequence ID" value="KAG2402091.1"/>
    <property type="molecule type" value="Genomic_DNA"/>
</dbReference>
<organism evidence="1 2">
    <name type="scientific">Phaseolus angularis</name>
    <name type="common">Azuki bean</name>
    <name type="synonym">Vigna angularis</name>
    <dbReference type="NCBI Taxonomy" id="3914"/>
    <lineage>
        <taxon>Eukaryota</taxon>
        <taxon>Viridiplantae</taxon>
        <taxon>Streptophyta</taxon>
        <taxon>Embryophyta</taxon>
        <taxon>Tracheophyta</taxon>
        <taxon>Spermatophyta</taxon>
        <taxon>Magnoliopsida</taxon>
        <taxon>eudicotyledons</taxon>
        <taxon>Gunneridae</taxon>
        <taxon>Pentapetalae</taxon>
        <taxon>rosids</taxon>
        <taxon>fabids</taxon>
        <taxon>Fabales</taxon>
        <taxon>Fabaceae</taxon>
        <taxon>Papilionoideae</taxon>
        <taxon>50 kb inversion clade</taxon>
        <taxon>NPAAA clade</taxon>
        <taxon>indigoferoid/millettioid clade</taxon>
        <taxon>Phaseoleae</taxon>
        <taxon>Vigna</taxon>
    </lineage>
</organism>
<gene>
    <name evidence="1" type="ORF">HKW66_Vig0232870</name>
</gene>
<comment type="caution">
    <text evidence="1">The sequence shown here is derived from an EMBL/GenBank/DDBJ whole genome shotgun (WGS) entry which is preliminary data.</text>
</comment>
<sequence length="103" mass="11798">MGVSAVSPSSRIRIDWAWQRHSLCPIAPEGPQSRLLHLRFVSVFGNDVEGYYEKLLCPYCCRRFFEFLLFEGFGSPDSDSSDSQSRSFDNDLVALVPNLWTEF</sequence>
<name>A0A8T0KRM0_PHAAN</name>
<reference evidence="1 2" key="1">
    <citation type="submission" date="2020-05" db="EMBL/GenBank/DDBJ databases">
        <title>Vigna angularis (adzuki bean) Var. LongXiaoDou No. 4 denovo assembly.</title>
        <authorList>
            <person name="Xiang H."/>
        </authorList>
    </citation>
    <scope>NUCLEOTIDE SEQUENCE [LARGE SCALE GENOMIC DNA]</scope>
    <source>
        <tissue evidence="1">Leaf</tissue>
    </source>
</reference>
<accession>A0A8T0KRM0</accession>
<dbReference type="Proteomes" id="UP000743370">
    <property type="component" value="Unassembled WGS sequence"/>
</dbReference>
<proteinExistence type="predicted"/>
<protein>
    <submittedName>
        <fullName evidence="1">Uncharacterized protein</fullName>
    </submittedName>
</protein>